<dbReference type="Proteomes" id="UP001224775">
    <property type="component" value="Unassembled WGS sequence"/>
</dbReference>
<feature type="compositionally biased region" description="Low complexity" evidence="1">
    <location>
        <begin position="222"/>
        <end position="246"/>
    </location>
</feature>
<dbReference type="PANTHER" id="PTHR24114:SF2">
    <property type="entry name" value="F-BOX DOMAIN-CONTAINING PROTEIN-RELATED"/>
    <property type="match status" value="1"/>
</dbReference>
<dbReference type="EMBL" id="JATAAI010000051">
    <property type="protein sequence ID" value="KAK1733303.1"/>
    <property type="molecule type" value="Genomic_DNA"/>
</dbReference>
<protein>
    <submittedName>
        <fullName evidence="2">Leucine-rich repeat protein</fullName>
    </submittedName>
</protein>
<feature type="compositionally biased region" description="Low complexity" evidence="1">
    <location>
        <begin position="535"/>
        <end position="546"/>
    </location>
</feature>
<feature type="compositionally biased region" description="Acidic residues" evidence="1">
    <location>
        <begin position="635"/>
        <end position="645"/>
    </location>
</feature>
<reference evidence="2" key="1">
    <citation type="submission" date="2023-06" db="EMBL/GenBank/DDBJ databases">
        <title>Survivors Of The Sea: Transcriptome response of Skeletonema marinoi to long-term dormancy.</title>
        <authorList>
            <person name="Pinder M.I.M."/>
            <person name="Kourtchenko O."/>
            <person name="Robertson E.K."/>
            <person name="Larsson T."/>
            <person name="Maumus F."/>
            <person name="Osuna-Cruz C.M."/>
            <person name="Vancaester E."/>
            <person name="Stenow R."/>
            <person name="Vandepoele K."/>
            <person name="Ploug H."/>
            <person name="Bruchert V."/>
            <person name="Godhe A."/>
            <person name="Topel M."/>
        </authorList>
    </citation>
    <scope>NUCLEOTIDE SEQUENCE</scope>
    <source>
        <strain evidence="2">R05AC</strain>
    </source>
</reference>
<gene>
    <name evidence="2" type="ORF">QTG54_016020</name>
</gene>
<feature type="region of interest" description="Disordered" evidence="1">
    <location>
        <begin position="515"/>
        <end position="645"/>
    </location>
</feature>
<accession>A0AAD9D547</accession>
<evidence type="ECO:0000313" key="2">
    <source>
        <dbReference type="EMBL" id="KAK1733303.1"/>
    </source>
</evidence>
<dbReference type="Pfam" id="PF13516">
    <property type="entry name" value="LRR_6"/>
    <property type="match status" value="3"/>
</dbReference>
<dbReference type="SMART" id="SM00368">
    <property type="entry name" value="LRR_RI"/>
    <property type="match status" value="4"/>
</dbReference>
<feature type="compositionally biased region" description="Basic and acidic residues" evidence="1">
    <location>
        <begin position="618"/>
        <end position="634"/>
    </location>
</feature>
<keyword evidence="3" id="KW-1185">Reference proteome</keyword>
<feature type="compositionally biased region" description="Basic and acidic residues" evidence="1">
    <location>
        <begin position="211"/>
        <end position="221"/>
    </location>
</feature>
<dbReference type="InterPro" id="IPR032675">
    <property type="entry name" value="LRR_dom_sf"/>
</dbReference>
<feature type="compositionally biased region" description="Gly residues" evidence="1">
    <location>
        <begin position="524"/>
        <end position="534"/>
    </location>
</feature>
<name>A0AAD9D547_9STRA</name>
<sequence>MSTEVAAAADEQSEHEVHDDTQKEPADETAAADGESTTKNNNSVDQPDDTNGAPQAKLSAEEESEMAAATTAPASPGNGGEGGQDDEFEDCKISPLDAANQQRNLKSALLSNYEPEKTTVVEDNEEEQQENNQQSSLLHEDEYSQSLKQPHHPNNHESALASSDSGKKKKGIFGLSGPPFRPSNKSKPTRQRLGGGKQGHSHPRKSPYRSEVARLRHEQQQARKNQQQNDDNNSVSTTSSGVNNYNAPPDSSDFWKQSSKFKHMLLTSVGDFLTGAFADDEETSASYFSRELLDQLSDNDPTITGIWLQSKNLHDGDIKVLCDNLMRNTNVTEVWLPGNFITDEGAKSIAHMLKFNKSIKELFLGQNDIGPRGAAALAAALARGNTTLVALGLGENRVGVEGAGAFAAALRHNHVLRTLDLKKNGIPKSSSIRALLSKMLEFNASDPGDESLVLGLQEELVGLIQNLPEDVANEVVEKAEDALKTAMVCRRRGDVVGAAEAEGLFIRICTTGEAPIDPPEESAVGGGGMGGGSSKGVATKTRSSGKSNKKGKRRSTPSEPDRLDGINEELSALQFVEGATEADTAENHFNDEENDSKVVASVEEEVEKSGGEEGTADSDNKETADVNTNEKEGGEEGTAEESPET</sequence>
<dbReference type="PANTHER" id="PTHR24114">
    <property type="entry name" value="LEUCINE RICH REPEAT FAMILY PROTEIN"/>
    <property type="match status" value="1"/>
</dbReference>
<evidence type="ECO:0000313" key="3">
    <source>
        <dbReference type="Proteomes" id="UP001224775"/>
    </source>
</evidence>
<dbReference type="SUPFAM" id="SSF52047">
    <property type="entry name" value="RNI-like"/>
    <property type="match status" value="1"/>
</dbReference>
<dbReference type="Gene3D" id="3.80.10.10">
    <property type="entry name" value="Ribonuclease Inhibitor"/>
    <property type="match status" value="1"/>
</dbReference>
<dbReference type="AlphaFoldDB" id="A0AAD9D547"/>
<dbReference type="InterPro" id="IPR001611">
    <property type="entry name" value="Leu-rich_rpt"/>
</dbReference>
<organism evidence="2 3">
    <name type="scientific">Skeletonema marinoi</name>
    <dbReference type="NCBI Taxonomy" id="267567"/>
    <lineage>
        <taxon>Eukaryota</taxon>
        <taxon>Sar</taxon>
        <taxon>Stramenopiles</taxon>
        <taxon>Ochrophyta</taxon>
        <taxon>Bacillariophyta</taxon>
        <taxon>Coscinodiscophyceae</taxon>
        <taxon>Thalassiosirophycidae</taxon>
        <taxon>Thalassiosirales</taxon>
        <taxon>Skeletonemataceae</taxon>
        <taxon>Skeletonema</taxon>
        <taxon>Skeletonema marinoi-dohrnii complex</taxon>
    </lineage>
</organism>
<feature type="region of interest" description="Disordered" evidence="1">
    <location>
        <begin position="1"/>
        <end position="251"/>
    </location>
</feature>
<feature type="compositionally biased region" description="Polar residues" evidence="1">
    <location>
        <begin position="35"/>
        <end position="45"/>
    </location>
</feature>
<feature type="compositionally biased region" description="Low complexity" evidence="1">
    <location>
        <begin position="66"/>
        <end position="76"/>
    </location>
</feature>
<proteinExistence type="predicted"/>
<dbReference type="InterPro" id="IPR052394">
    <property type="entry name" value="LRR-containing"/>
</dbReference>
<evidence type="ECO:0000256" key="1">
    <source>
        <dbReference type="SAM" id="MobiDB-lite"/>
    </source>
</evidence>
<feature type="compositionally biased region" description="Basic and acidic residues" evidence="1">
    <location>
        <begin position="12"/>
        <end position="26"/>
    </location>
</feature>
<comment type="caution">
    <text evidence="2">The sequence shown here is derived from an EMBL/GenBank/DDBJ whole genome shotgun (WGS) entry which is preliminary data.</text>
</comment>